<organism evidence="1">
    <name type="scientific">Culex pipiens</name>
    <name type="common">House mosquito</name>
    <dbReference type="NCBI Taxonomy" id="7175"/>
    <lineage>
        <taxon>Eukaryota</taxon>
        <taxon>Metazoa</taxon>
        <taxon>Ecdysozoa</taxon>
        <taxon>Arthropoda</taxon>
        <taxon>Hexapoda</taxon>
        <taxon>Insecta</taxon>
        <taxon>Pterygota</taxon>
        <taxon>Neoptera</taxon>
        <taxon>Endopterygota</taxon>
        <taxon>Diptera</taxon>
        <taxon>Nematocera</taxon>
        <taxon>Culicoidea</taxon>
        <taxon>Culicidae</taxon>
        <taxon>Culicinae</taxon>
        <taxon>Culicini</taxon>
        <taxon>Culex</taxon>
        <taxon>Culex</taxon>
    </lineage>
</organism>
<sequence length="184" mass="20818">MLKQIRMQRPAPPIVLPHVLDQIPQEQNPLLEANLLVVVHDFVTLARQILHKDADKLGRFPLRQPVRLHVSQQNLQQFVHLHPEFGLVDERVVHDHGGGVREAAVALDALQQKVLQLAQDRLLVQAVLDAQVGQQLQAVDPDVFRDGFIFQDRLQPGQKVLLADDFILERLSQGTGTFQQIETL</sequence>
<accession>A0A8D8D9P0</accession>
<protein>
    <submittedName>
        <fullName evidence="1">(northern house mosquito) hypothetical protein</fullName>
    </submittedName>
</protein>
<dbReference type="EMBL" id="HBUE01256842">
    <property type="protein sequence ID" value="CAG6557016.1"/>
    <property type="molecule type" value="Transcribed_RNA"/>
</dbReference>
<proteinExistence type="predicted"/>
<evidence type="ECO:0000313" key="1">
    <source>
        <dbReference type="EMBL" id="CAG6505717.1"/>
    </source>
</evidence>
<dbReference type="EMBL" id="HBUE01151841">
    <property type="protein sequence ID" value="CAG6505717.1"/>
    <property type="molecule type" value="Transcribed_RNA"/>
</dbReference>
<name>A0A8D8D9P0_CULPI</name>
<reference evidence="1" key="1">
    <citation type="submission" date="2021-05" db="EMBL/GenBank/DDBJ databases">
        <authorList>
            <person name="Alioto T."/>
            <person name="Alioto T."/>
            <person name="Gomez Garrido J."/>
        </authorList>
    </citation>
    <scope>NUCLEOTIDE SEQUENCE</scope>
</reference>
<dbReference type="AlphaFoldDB" id="A0A8D8D9P0"/>
<dbReference type="EMBL" id="HBUE01048040">
    <property type="protein sequence ID" value="CAG6463436.1"/>
    <property type="molecule type" value="Transcribed_RNA"/>
</dbReference>